<accession>A0ABR1BJP3</accession>
<comment type="caution">
    <text evidence="1">The sequence shown here is derived from an EMBL/GenBank/DDBJ whole genome shotgun (WGS) entry which is preliminary data.</text>
</comment>
<proteinExistence type="predicted"/>
<evidence type="ECO:0000313" key="1">
    <source>
        <dbReference type="EMBL" id="KAK6725487.1"/>
    </source>
</evidence>
<reference evidence="1 2" key="1">
    <citation type="submission" date="2023-08" db="EMBL/GenBank/DDBJ databases">
        <title>A Necator americanus chromosomal reference genome.</title>
        <authorList>
            <person name="Ilik V."/>
            <person name="Petrzelkova K.J."/>
            <person name="Pardy F."/>
            <person name="Fuh T."/>
            <person name="Niatou-Singa F.S."/>
            <person name="Gouil Q."/>
            <person name="Baker L."/>
            <person name="Ritchie M.E."/>
            <person name="Jex A.R."/>
            <person name="Gazzola D."/>
            <person name="Li H."/>
            <person name="Toshio Fujiwara R."/>
            <person name="Zhan B."/>
            <person name="Aroian R.V."/>
            <person name="Pafco B."/>
            <person name="Schwarz E.M."/>
        </authorList>
    </citation>
    <scope>NUCLEOTIDE SEQUENCE [LARGE SCALE GENOMIC DNA]</scope>
    <source>
        <strain evidence="1 2">Aroian</strain>
        <tissue evidence="1">Whole animal</tissue>
    </source>
</reference>
<dbReference type="EMBL" id="JAVFWL010000001">
    <property type="protein sequence ID" value="KAK6725487.1"/>
    <property type="molecule type" value="Genomic_DNA"/>
</dbReference>
<dbReference type="Proteomes" id="UP001303046">
    <property type="component" value="Unassembled WGS sequence"/>
</dbReference>
<organism evidence="1 2">
    <name type="scientific">Necator americanus</name>
    <name type="common">Human hookworm</name>
    <dbReference type="NCBI Taxonomy" id="51031"/>
    <lineage>
        <taxon>Eukaryota</taxon>
        <taxon>Metazoa</taxon>
        <taxon>Ecdysozoa</taxon>
        <taxon>Nematoda</taxon>
        <taxon>Chromadorea</taxon>
        <taxon>Rhabditida</taxon>
        <taxon>Rhabditina</taxon>
        <taxon>Rhabditomorpha</taxon>
        <taxon>Strongyloidea</taxon>
        <taxon>Ancylostomatidae</taxon>
        <taxon>Bunostominae</taxon>
        <taxon>Necator</taxon>
    </lineage>
</organism>
<name>A0ABR1BJP3_NECAM</name>
<protein>
    <submittedName>
        <fullName evidence="1">Uncharacterized protein</fullName>
    </submittedName>
</protein>
<gene>
    <name evidence="1" type="primary">Necator_chrI.g173</name>
    <name evidence="1" type="ORF">RB195_004052</name>
</gene>
<evidence type="ECO:0000313" key="2">
    <source>
        <dbReference type="Proteomes" id="UP001303046"/>
    </source>
</evidence>
<keyword evidence="2" id="KW-1185">Reference proteome</keyword>
<sequence>MHEEPWSLPYLPAPCLGFRSSFVASLFTAARQPRGQLPSENHVHSQLYPGPSAQDHRALINLVPTVTATWLSSHVGFYSIQSQDNNCKELNLQLRIKYLAISVIM</sequence>